<dbReference type="VEuPathDB" id="VectorBase:AFAF006684"/>
<organism evidence="6 7">
    <name type="scientific">Anopheles farauti</name>
    <dbReference type="NCBI Taxonomy" id="69004"/>
    <lineage>
        <taxon>Eukaryota</taxon>
        <taxon>Metazoa</taxon>
        <taxon>Ecdysozoa</taxon>
        <taxon>Arthropoda</taxon>
        <taxon>Hexapoda</taxon>
        <taxon>Insecta</taxon>
        <taxon>Pterygota</taxon>
        <taxon>Neoptera</taxon>
        <taxon>Endopterygota</taxon>
        <taxon>Diptera</taxon>
        <taxon>Nematocera</taxon>
        <taxon>Culicoidea</taxon>
        <taxon>Culicidae</taxon>
        <taxon>Anophelinae</taxon>
        <taxon>Anopheles</taxon>
    </lineage>
</organism>
<dbReference type="InterPro" id="IPR051954">
    <property type="entry name" value="tRNA_methyltransferase_THADA"/>
</dbReference>
<dbReference type="InterPro" id="IPR056842">
    <property type="entry name" value="THADA-like_TPR_C"/>
</dbReference>
<reference evidence="6" key="2">
    <citation type="submission" date="2020-05" db="UniProtKB">
        <authorList>
            <consortium name="EnsemblMetazoa"/>
        </authorList>
    </citation>
    <scope>IDENTIFICATION</scope>
    <source>
        <strain evidence="6">FAR1</strain>
    </source>
</reference>
<dbReference type="Pfam" id="PF10350">
    <property type="entry name" value="DUF2428"/>
    <property type="match status" value="1"/>
</dbReference>
<feature type="compositionally biased region" description="Acidic residues" evidence="3">
    <location>
        <begin position="1344"/>
        <end position="1354"/>
    </location>
</feature>
<proteinExistence type="inferred from homology"/>
<dbReference type="EnsemblMetazoa" id="AFAF006684-RA">
    <property type="protein sequence ID" value="AFAF006684-PA"/>
    <property type="gene ID" value="AFAF006684"/>
</dbReference>
<comment type="similarity">
    <text evidence="1">Belongs to the THADA family.</text>
</comment>
<evidence type="ECO:0000313" key="6">
    <source>
        <dbReference type="EnsemblMetazoa" id="AFAF006684-PA"/>
    </source>
</evidence>
<accession>A0A182QB68</accession>
<protein>
    <submittedName>
        <fullName evidence="6">Uncharacterized protein</fullName>
    </submittedName>
</protein>
<sequence>MASTGEQQRPSVVGGGGHYAFREKCRQWNERLVEADAFSCLVSVYQNICSGVGRSSSSGRMSHNAPKTDEMPSTETDQNGTDDTAVPVADPRPLPVEEHYVTPEEKLRQSLSATMCDTSKTHAQRKIVSKAHYSVCYESLQLGLIEPDAISGMDDLDDADLNSVAIFGMLNSCFFRYIRSDPGLATRLANRNLGMFLATCNYSRFFNTLAENVLALEKLLIYPDVAGTRTRYLLIWKAALMNLESPYHGTRENMFALIKWVARDDQFMRTSILPDVSCWSWTNRNKLHMLGVLLYQYRLGSLMEGLKLNQAMFAEGVMLSLRYKHLNTGGQMLVRLLLRGQQMAELVYEMVVHVVHQWDVEQLLTMGKYWFSSFEPRDLRCIYEMLELERIVSEAVTRDGDGEVKQLPAYLRANRHEKLFHLALFFRRELHCHPQLPQYLTMLCELAEGGQPGTPDASVPIPAITRGMLIEALGYHITTDQPAGTENVINVLQFTKKLAQHVLEMIETPAATKTCTANAVVCQRLLRHIVSTQATFDKDAQAVVTKLMSYEMYDRYLLPVGPTKQLVYQPTIIALRMFSCFVNVFFEFTPSSQHVLQTRPINSIQWIVKLLPSSLGIDDLASSFRSMLYGLQHLFRCDFEDVRTITLQMLYNKGNAYNFDPSLQARLGELFSRNDPTELGESLTALLDDTLRRLRGAIVAHQEDFYAATLEEENDPNTQLYRLIDRVTEIVFGQPEHSPEVMNQLDVWPALRCVVLVVELTLRLLNAAKDPGESPYTGTSFAVMEQSIQMLLDKSDMWNGECHNQETGPSSAQVALAKRCLMGALWKAVRSAATALECCALWMVDQYLSGANDKPYLVRIAEYLRHLFNITIQCCHRGAVEAAGTSLGRIARRIMMLRQTVLTAAGTNDDPCITRGERFTRTRNIVAMFEGFFLNCLKEHKLSGNDFRRYRGYLWAIHCCIRSEIEGGSVVDGSLLRLFLDEHVQLGSKTCTVVEKELTERMNGFDCEEGLVGVLELHQLNLLARETLLSEAILPQIDDMLLMALTHFNHADWEVRNAAVQLYASCVTKVTGQPQQYRDPHCDWPPVYVSIDEILRKLPATLGYAVLKLQRIVNGGRENNRYNQTTPFILLVLELLSKVEYRAYQLCERSLVLNFRAIMWSLLQHEHEKVRTMAARCYAQLHDFRREIPNQLENMVVSLFTSAKGENFRHGLCVAVAYCLKKQVTLGRFIANEPVPPAEFQAATTSVIDSREQMLTQIRDLITVYYPLDEELQLESPYRFRCVLLDLLLYVGFDRHSEVLLQLIYNRVAPNSHGLEVFLMQANRIFGTGTDVPHSSGTTPAREQDEDTESEDELPLMPYEIELEPQPHDDNVVFDIYEN</sequence>
<evidence type="ECO:0000313" key="7">
    <source>
        <dbReference type="Proteomes" id="UP000075886"/>
    </source>
</evidence>
<evidence type="ECO:0000256" key="1">
    <source>
        <dbReference type="ARBA" id="ARBA00010409"/>
    </source>
</evidence>
<feature type="region of interest" description="Disordered" evidence="3">
    <location>
        <begin position="1329"/>
        <end position="1355"/>
    </location>
</feature>
<name>A0A182QB68_9DIPT</name>
<dbReference type="STRING" id="69004.A0A182QB68"/>
<dbReference type="GO" id="GO:0030488">
    <property type="term" value="P:tRNA methylation"/>
    <property type="evidence" value="ECO:0007669"/>
    <property type="project" value="TreeGrafter"/>
</dbReference>
<evidence type="ECO:0000256" key="3">
    <source>
        <dbReference type="SAM" id="MobiDB-lite"/>
    </source>
</evidence>
<feature type="region of interest" description="Disordered" evidence="3">
    <location>
        <begin position="54"/>
        <end position="88"/>
    </location>
</feature>
<dbReference type="SUPFAM" id="SSF48371">
    <property type="entry name" value="ARM repeat"/>
    <property type="match status" value="1"/>
</dbReference>
<dbReference type="InterPro" id="IPR019442">
    <property type="entry name" value="THADA/TRM732_DUF2428"/>
</dbReference>
<dbReference type="Pfam" id="PF25151">
    <property type="entry name" value="TPR_Trm732_C"/>
    <property type="match status" value="1"/>
</dbReference>
<dbReference type="PANTHER" id="PTHR14387">
    <property type="entry name" value="THADA/DEATH RECEPTOR INTERACTING PROTEIN"/>
    <property type="match status" value="1"/>
</dbReference>
<evidence type="ECO:0000259" key="4">
    <source>
        <dbReference type="Pfam" id="PF10350"/>
    </source>
</evidence>
<dbReference type="PANTHER" id="PTHR14387:SF0">
    <property type="entry name" value="DUF2428 DOMAIN-CONTAINING PROTEIN"/>
    <property type="match status" value="1"/>
</dbReference>
<dbReference type="EMBL" id="AXCN02001334">
    <property type="status" value="NOT_ANNOTATED_CDS"/>
    <property type="molecule type" value="Genomic_DNA"/>
</dbReference>
<dbReference type="InterPro" id="IPR016024">
    <property type="entry name" value="ARM-type_fold"/>
</dbReference>
<feature type="domain" description="DUF2428" evidence="4">
    <location>
        <begin position="751"/>
        <end position="1054"/>
    </location>
</feature>
<keyword evidence="2" id="KW-0819">tRNA processing</keyword>
<evidence type="ECO:0000256" key="2">
    <source>
        <dbReference type="ARBA" id="ARBA00022694"/>
    </source>
</evidence>
<evidence type="ECO:0000259" key="5">
    <source>
        <dbReference type="Pfam" id="PF25151"/>
    </source>
</evidence>
<keyword evidence="7" id="KW-1185">Reference proteome</keyword>
<feature type="compositionally biased region" description="Polar residues" evidence="3">
    <location>
        <begin position="71"/>
        <end position="82"/>
    </location>
</feature>
<dbReference type="GO" id="GO:0005829">
    <property type="term" value="C:cytosol"/>
    <property type="evidence" value="ECO:0007669"/>
    <property type="project" value="TreeGrafter"/>
</dbReference>
<feature type="domain" description="tRNA (32-2'-O)-methyltransferase regulator THADA-like C-terminal TPR repeats region" evidence="5">
    <location>
        <begin position="1056"/>
        <end position="1217"/>
    </location>
</feature>
<dbReference type="Proteomes" id="UP000075886">
    <property type="component" value="Unassembled WGS sequence"/>
</dbReference>
<reference evidence="7" key="1">
    <citation type="submission" date="2014-01" db="EMBL/GenBank/DDBJ databases">
        <title>The Genome Sequence of Anopheles farauti FAR1 (V2).</title>
        <authorList>
            <consortium name="The Broad Institute Genomics Platform"/>
            <person name="Neafsey D.E."/>
            <person name="Besansky N."/>
            <person name="Howell P."/>
            <person name="Walton C."/>
            <person name="Young S.K."/>
            <person name="Zeng Q."/>
            <person name="Gargeya S."/>
            <person name="Fitzgerald M."/>
            <person name="Haas B."/>
            <person name="Abouelleil A."/>
            <person name="Allen A.W."/>
            <person name="Alvarado L."/>
            <person name="Arachchi H.M."/>
            <person name="Berlin A.M."/>
            <person name="Chapman S.B."/>
            <person name="Gainer-Dewar J."/>
            <person name="Goldberg J."/>
            <person name="Griggs A."/>
            <person name="Gujja S."/>
            <person name="Hansen M."/>
            <person name="Howarth C."/>
            <person name="Imamovic A."/>
            <person name="Ireland A."/>
            <person name="Larimer J."/>
            <person name="McCowan C."/>
            <person name="Murphy C."/>
            <person name="Pearson M."/>
            <person name="Poon T.W."/>
            <person name="Priest M."/>
            <person name="Roberts A."/>
            <person name="Saif S."/>
            <person name="Shea T."/>
            <person name="Sisk P."/>
            <person name="Sykes S."/>
            <person name="Wortman J."/>
            <person name="Nusbaum C."/>
            <person name="Birren B."/>
        </authorList>
    </citation>
    <scope>NUCLEOTIDE SEQUENCE [LARGE SCALE GENOMIC DNA]</scope>
    <source>
        <strain evidence="7">FAR1</strain>
    </source>
</reference>